<dbReference type="FunFam" id="1.10.287.110:FF:000096">
    <property type="entry name" value="DnaJ domain protein"/>
    <property type="match status" value="1"/>
</dbReference>
<dbReference type="SMART" id="SM00271">
    <property type="entry name" value="DnaJ"/>
    <property type="match status" value="1"/>
</dbReference>
<sequence>MVKADLSRDYYGDLELSPNADANEIKRQFKKLALQYHPDRNPGRENEVTARFQKIQSAHEVLTDPHERAKYDSNRVRTNNIYKTGGNPRGNPWSNVSAQYPTPPKAPTARTRPPGPPPPSAGAQRYKHFEAPRQSANQSAQEGAEARRSTYEAWERMRDRPPSGQAAFPKPASRKMPRDGHEENNTVKQNANSRSHTQTSPHRKGFTPNTPGGDEPAAPRTAYATHREKPAQAPPTTNDTQPPVYDRATGDASRRYSKAKSNLQFEPRMSTPYATHGGEKFNPFESININRSKSTRMPSNRYSSDGMPRVGSDPNLNSAHRPRPQDTSFAKPSSTFATPDSNDSSSESGPQIRKKATPRSTAAGTRTFAKARSFTNSRTKPAQFTASSTDGQPNGPSQSDSTNNATHEIPSGSYQTNAQKIAEPSMYDNPPPHDRESICEDKLPTVSEEVSSPNFSPSPRSQYFLSKGELRSMWPQFLPRFDDKKSPSPSGIPRPALFPLEETQRCVLADLIQKRQNREFSAADVVSGGKSNLNNCNARRSPNKAVSSAFTQYRESPINCSPSKKRKYHISPSSKSCRRGESNSESNNIKIGFTNHRNPSRFSFDVDEDAFNRTAQTGLGSTDPNTVNKTFSPSDWDAIFEASHFAPDTHAASGPHPQSGSRTRGRSPTKSRPMQAHVEPVSSAESSPGGTKFTKDEWAGTFKPQTFMPPSAPSGPTAPNSSRASRKSRVPSIKPTMGTAAVVDDGDTSDDKPLFKGRNPVVGEMPAVPSPDPMDVDTPVPSTTPAPSATEEPEASIKITPNTAAAPGRPQDSADTEYLKVNFEDLKIEDVISSLALPRPPTPPKIPAALLPPTADTRDAYLEKFQVYMRDWDLFYTQMMLHFVERKNRNDALGPTRWLNGDGASFYRKGLQEDSSVLKWWTYAVEKHEKNMKDCQVLRAAASSEAP</sequence>
<gene>
    <name evidence="3" type="ORF">OIDMADRAFT_140975</name>
</gene>
<dbReference type="OrthoDB" id="10250354at2759"/>
<feature type="compositionally biased region" description="Basic and acidic residues" evidence="1">
    <location>
        <begin position="144"/>
        <end position="161"/>
    </location>
</feature>
<feature type="region of interest" description="Disordered" evidence="1">
    <location>
        <begin position="647"/>
        <end position="814"/>
    </location>
</feature>
<feature type="compositionally biased region" description="Polar residues" evidence="1">
    <location>
        <begin position="186"/>
        <end position="200"/>
    </location>
</feature>
<feature type="region of interest" description="Disordered" evidence="1">
    <location>
        <begin position="58"/>
        <end position="438"/>
    </location>
</feature>
<feature type="compositionally biased region" description="Basic and acidic residues" evidence="1">
    <location>
        <begin position="61"/>
        <end position="75"/>
    </location>
</feature>
<feature type="compositionally biased region" description="Polar residues" evidence="1">
    <location>
        <begin position="373"/>
        <end position="419"/>
    </location>
</feature>
<dbReference type="Pfam" id="PF00226">
    <property type="entry name" value="DnaJ"/>
    <property type="match status" value="1"/>
</dbReference>
<organism evidence="3 4">
    <name type="scientific">Oidiodendron maius (strain Zn)</name>
    <dbReference type="NCBI Taxonomy" id="913774"/>
    <lineage>
        <taxon>Eukaryota</taxon>
        <taxon>Fungi</taxon>
        <taxon>Dikarya</taxon>
        <taxon>Ascomycota</taxon>
        <taxon>Pezizomycotina</taxon>
        <taxon>Leotiomycetes</taxon>
        <taxon>Leotiomycetes incertae sedis</taxon>
        <taxon>Myxotrichaceae</taxon>
        <taxon>Oidiodendron</taxon>
    </lineage>
</organism>
<feature type="compositionally biased region" description="Polar residues" evidence="1">
    <location>
        <begin position="583"/>
        <end position="601"/>
    </location>
</feature>
<reference evidence="3 4" key="1">
    <citation type="submission" date="2014-04" db="EMBL/GenBank/DDBJ databases">
        <authorList>
            <consortium name="DOE Joint Genome Institute"/>
            <person name="Kuo A."/>
            <person name="Martino E."/>
            <person name="Perotto S."/>
            <person name="Kohler A."/>
            <person name="Nagy L.G."/>
            <person name="Floudas D."/>
            <person name="Copeland A."/>
            <person name="Barry K.W."/>
            <person name="Cichocki N."/>
            <person name="Veneault-Fourrey C."/>
            <person name="LaButti K."/>
            <person name="Lindquist E.A."/>
            <person name="Lipzen A."/>
            <person name="Lundell T."/>
            <person name="Morin E."/>
            <person name="Murat C."/>
            <person name="Sun H."/>
            <person name="Tunlid A."/>
            <person name="Henrissat B."/>
            <person name="Grigoriev I.V."/>
            <person name="Hibbett D.S."/>
            <person name="Martin F."/>
            <person name="Nordberg H.P."/>
            <person name="Cantor M.N."/>
            <person name="Hua S.X."/>
        </authorList>
    </citation>
    <scope>NUCLEOTIDE SEQUENCE [LARGE SCALE GENOMIC DNA]</scope>
    <source>
        <strain evidence="3 4">Zn</strain>
    </source>
</reference>
<dbReference type="InParanoid" id="A0A0C3DBC9"/>
<feature type="compositionally biased region" description="Polar residues" evidence="1">
    <location>
        <begin position="285"/>
        <end position="303"/>
    </location>
</feature>
<dbReference type="PANTHER" id="PTHR44029:SF1">
    <property type="entry name" value="DNAJ HOMOLOG SUBFAMILY C MEMBER 21"/>
    <property type="match status" value="1"/>
</dbReference>
<reference evidence="4" key="2">
    <citation type="submission" date="2015-01" db="EMBL/GenBank/DDBJ databases">
        <title>Evolutionary Origins and Diversification of the Mycorrhizal Mutualists.</title>
        <authorList>
            <consortium name="DOE Joint Genome Institute"/>
            <consortium name="Mycorrhizal Genomics Consortium"/>
            <person name="Kohler A."/>
            <person name="Kuo A."/>
            <person name="Nagy L.G."/>
            <person name="Floudas D."/>
            <person name="Copeland A."/>
            <person name="Barry K.W."/>
            <person name="Cichocki N."/>
            <person name="Veneault-Fourrey C."/>
            <person name="LaButti K."/>
            <person name="Lindquist E.A."/>
            <person name="Lipzen A."/>
            <person name="Lundell T."/>
            <person name="Morin E."/>
            <person name="Murat C."/>
            <person name="Riley R."/>
            <person name="Ohm R."/>
            <person name="Sun H."/>
            <person name="Tunlid A."/>
            <person name="Henrissat B."/>
            <person name="Grigoriev I.V."/>
            <person name="Hibbett D.S."/>
            <person name="Martin F."/>
        </authorList>
    </citation>
    <scope>NUCLEOTIDE SEQUENCE [LARGE SCALE GENOMIC DNA]</scope>
    <source>
        <strain evidence="4">Zn</strain>
    </source>
</reference>
<proteinExistence type="predicted"/>
<feature type="domain" description="J" evidence="2">
    <location>
        <begin position="9"/>
        <end position="75"/>
    </location>
</feature>
<feature type="compositionally biased region" description="Basic and acidic residues" evidence="1">
    <location>
        <begin position="176"/>
        <end position="185"/>
    </location>
</feature>
<dbReference type="PROSITE" id="PS50076">
    <property type="entry name" value="DNAJ_2"/>
    <property type="match status" value="1"/>
</dbReference>
<dbReference type="Gene3D" id="1.10.287.110">
    <property type="entry name" value="DnaJ domain"/>
    <property type="match status" value="1"/>
</dbReference>
<accession>A0A0C3DBC9</accession>
<dbReference type="AlphaFoldDB" id="A0A0C3DBC9"/>
<protein>
    <recommendedName>
        <fullName evidence="2">J domain-containing protein</fullName>
    </recommendedName>
</protein>
<keyword evidence="4" id="KW-1185">Reference proteome</keyword>
<dbReference type="EMBL" id="KN832870">
    <property type="protein sequence ID" value="KIN08624.1"/>
    <property type="molecule type" value="Genomic_DNA"/>
</dbReference>
<feature type="compositionally biased region" description="Low complexity" evidence="1">
    <location>
        <begin position="776"/>
        <end position="790"/>
    </location>
</feature>
<dbReference type="PROSITE" id="PS00636">
    <property type="entry name" value="DNAJ_1"/>
    <property type="match status" value="1"/>
</dbReference>
<feature type="compositionally biased region" description="Polar residues" evidence="1">
    <location>
        <begin position="325"/>
        <end position="349"/>
    </location>
</feature>
<dbReference type="Proteomes" id="UP000054321">
    <property type="component" value="Unassembled WGS sequence"/>
</dbReference>
<evidence type="ECO:0000313" key="3">
    <source>
        <dbReference type="EMBL" id="KIN08624.1"/>
    </source>
</evidence>
<dbReference type="CDD" id="cd06257">
    <property type="entry name" value="DnaJ"/>
    <property type="match status" value="1"/>
</dbReference>
<dbReference type="STRING" id="913774.A0A0C3DBC9"/>
<dbReference type="InterPro" id="IPR018253">
    <property type="entry name" value="DnaJ_domain_CS"/>
</dbReference>
<dbReference type="PANTHER" id="PTHR44029">
    <property type="entry name" value="DNAJ HOMOLOG SUBFAMILY C MEMBER 21"/>
    <property type="match status" value="1"/>
</dbReference>
<dbReference type="SUPFAM" id="SSF46565">
    <property type="entry name" value="Chaperone J-domain"/>
    <property type="match status" value="1"/>
</dbReference>
<evidence type="ECO:0000259" key="2">
    <source>
        <dbReference type="PROSITE" id="PS50076"/>
    </source>
</evidence>
<dbReference type="InterPro" id="IPR051964">
    <property type="entry name" value="Chaperone_stress_response"/>
</dbReference>
<dbReference type="InterPro" id="IPR036869">
    <property type="entry name" value="J_dom_sf"/>
</dbReference>
<evidence type="ECO:0000313" key="4">
    <source>
        <dbReference type="Proteomes" id="UP000054321"/>
    </source>
</evidence>
<dbReference type="GO" id="GO:0005737">
    <property type="term" value="C:cytoplasm"/>
    <property type="evidence" value="ECO:0007669"/>
    <property type="project" value="TreeGrafter"/>
</dbReference>
<name>A0A0C3DBC9_OIDMZ</name>
<feature type="region of interest" description="Disordered" evidence="1">
    <location>
        <begin position="561"/>
        <end position="601"/>
    </location>
</feature>
<dbReference type="HOGENOM" id="CLU_006836_1_0_1"/>
<dbReference type="InterPro" id="IPR001623">
    <property type="entry name" value="DnaJ_domain"/>
</dbReference>
<dbReference type="PRINTS" id="PR00625">
    <property type="entry name" value="JDOMAIN"/>
</dbReference>
<evidence type="ECO:0000256" key="1">
    <source>
        <dbReference type="SAM" id="MobiDB-lite"/>
    </source>
</evidence>